<dbReference type="EMBL" id="QJJK01000007">
    <property type="protein sequence ID" value="PXW57335.1"/>
    <property type="molecule type" value="Genomic_DNA"/>
</dbReference>
<dbReference type="InterPro" id="IPR011008">
    <property type="entry name" value="Dimeric_a/b-barrel"/>
</dbReference>
<keyword evidence="2" id="KW-1185">Reference proteome</keyword>
<evidence type="ECO:0000313" key="1">
    <source>
        <dbReference type="EMBL" id="PXW57335.1"/>
    </source>
</evidence>
<gene>
    <name evidence="1" type="ORF">C7450_107376</name>
</gene>
<dbReference type="RefSeq" id="WP_110375919.1">
    <property type="nucleotide sequence ID" value="NZ_JAHBRY010000001.1"/>
</dbReference>
<accession>A0A2V3U3N2</accession>
<evidence type="ECO:0000313" key="2">
    <source>
        <dbReference type="Proteomes" id="UP000248021"/>
    </source>
</evidence>
<reference evidence="1 2" key="1">
    <citation type="submission" date="2018-05" db="EMBL/GenBank/DDBJ databases">
        <title>Genomic Encyclopedia of Type Strains, Phase IV (KMG-IV): sequencing the most valuable type-strain genomes for metagenomic binning, comparative biology and taxonomic classification.</title>
        <authorList>
            <person name="Goeker M."/>
        </authorList>
    </citation>
    <scope>NUCLEOTIDE SEQUENCE [LARGE SCALE GENOMIC DNA]</scope>
    <source>
        <strain evidence="1 2">DSM 6462</strain>
    </source>
</reference>
<name>A0A2V3U3N2_9HYPH</name>
<proteinExistence type="predicted"/>
<dbReference type="AlphaFoldDB" id="A0A2V3U3N2"/>
<sequence length="100" mass="10895">MTGIIEIVHFRLTSGSSEEDFLEEAKKASRFLQSCQGFVRRHLSKGGDGAWIDHVEWTDMEAARAAADALMKAPSLAAFIAAIDASSAVMAHNRLMLMAE</sequence>
<organism evidence="1 2">
    <name type="scientific">Chelatococcus asaccharovorans</name>
    <dbReference type="NCBI Taxonomy" id="28210"/>
    <lineage>
        <taxon>Bacteria</taxon>
        <taxon>Pseudomonadati</taxon>
        <taxon>Pseudomonadota</taxon>
        <taxon>Alphaproteobacteria</taxon>
        <taxon>Hyphomicrobiales</taxon>
        <taxon>Chelatococcaceae</taxon>
        <taxon>Chelatococcus</taxon>
    </lineage>
</organism>
<dbReference type="Proteomes" id="UP000248021">
    <property type="component" value="Unassembled WGS sequence"/>
</dbReference>
<comment type="caution">
    <text evidence="1">The sequence shown here is derived from an EMBL/GenBank/DDBJ whole genome shotgun (WGS) entry which is preliminary data.</text>
</comment>
<evidence type="ECO:0008006" key="3">
    <source>
        <dbReference type="Google" id="ProtNLM"/>
    </source>
</evidence>
<dbReference type="Gene3D" id="3.30.70.100">
    <property type="match status" value="1"/>
</dbReference>
<dbReference type="OrthoDB" id="1445730at2"/>
<protein>
    <recommendedName>
        <fullName evidence="3">Antibiotic biosynthesis monooxygenase</fullName>
    </recommendedName>
</protein>
<dbReference type="SUPFAM" id="SSF54909">
    <property type="entry name" value="Dimeric alpha+beta barrel"/>
    <property type="match status" value="1"/>
</dbReference>